<accession>A0A9P6H553</accession>
<organism evidence="2 3">
    <name type="scientific">Thelephora terrestris</name>
    <dbReference type="NCBI Taxonomy" id="56493"/>
    <lineage>
        <taxon>Eukaryota</taxon>
        <taxon>Fungi</taxon>
        <taxon>Dikarya</taxon>
        <taxon>Basidiomycota</taxon>
        <taxon>Agaricomycotina</taxon>
        <taxon>Agaricomycetes</taxon>
        <taxon>Thelephorales</taxon>
        <taxon>Thelephoraceae</taxon>
        <taxon>Thelephora</taxon>
    </lineage>
</organism>
<feature type="region of interest" description="Disordered" evidence="1">
    <location>
        <begin position="178"/>
        <end position="197"/>
    </location>
</feature>
<dbReference type="Proteomes" id="UP000736335">
    <property type="component" value="Unassembled WGS sequence"/>
</dbReference>
<reference evidence="2" key="1">
    <citation type="journal article" date="2020" name="Nat. Commun.">
        <title>Large-scale genome sequencing of mycorrhizal fungi provides insights into the early evolution of symbiotic traits.</title>
        <authorList>
            <person name="Miyauchi S."/>
            <person name="Kiss E."/>
            <person name="Kuo A."/>
            <person name="Drula E."/>
            <person name="Kohler A."/>
            <person name="Sanchez-Garcia M."/>
            <person name="Morin E."/>
            <person name="Andreopoulos B."/>
            <person name="Barry K.W."/>
            <person name="Bonito G."/>
            <person name="Buee M."/>
            <person name="Carver A."/>
            <person name="Chen C."/>
            <person name="Cichocki N."/>
            <person name="Clum A."/>
            <person name="Culley D."/>
            <person name="Crous P.W."/>
            <person name="Fauchery L."/>
            <person name="Girlanda M."/>
            <person name="Hayes R.D."/>
            <person name="Keri Z."/>
            <person name="LaButti K."/>
            <person name="Lipzen A."/>
            <person name="Lombard V."/>
            <person name="Magnuson J."/>
            <person name="Maillard F."/>
            <person name="Murat C."/>
            <person name="Nolan M."/>
            <person name="Ohm R.A."/>
            <person name="Pangilinan J."/>
            <person name="Pereira M.F."/>
            <person name="Perotto S."/>
            <person name="Peter M."/>
            <person name="Pfister S."/>
            <person name="Riley R."/>
            <person name="Sitrit Y."/>
            <person name="Stielow J.B."/>
            <person name="Szollosi G."/>
            <person name="Zifcakova L."/>
            <person name="Stursova M."/>
            <person name="Spatafora J.W."/>
            <person name="Tedersoo L."/>
            <person name="Vaario L.M."/>
            <person name="Yamada A."/>
            <person name="Yan M."/>
            <person name="Wang P."/>
            <person name="Xu J."/>
            <person name="Bruns T."/>
            <person name="Baldrian P."/>
            <person name="Vilgalys R."/>
            <person name="Dunand C."/>
            <person name="Henrissat B."/>
            <person name="Grigoriev I.V."/>
            <person name="Hibbett D."/>
            <person name="Nagy L.G."/>
            <person name="Martin F.M."/>
        </authorList>
    </citation>
    <scope>NUCLEOTIDE SEQUENCE</scope>
    <source>
        <strain evidence="2">UH-Tt-Lm1</strain>
    </source>
</reference>
<sequence>MPLVGATVIYVVVNPRKINAIFVLYVPSDGRDCALDRGVVILRVTRHHPLIWVPFSKLYLLSPGKCLFSTHATLHLLGSAATAPSFNKNSRKYEFTPLTRTEIITELYGAFWGSHANHFVSNSSANLPFHISLHELQHRLGFGGAGKERKPTPGRACGNIFRKGECYVRCGDYAWDDSSPPSSGQLERKPKTYRPRPQTSAFCGSYDERSILFCPLGRRETLLRRRDHFRTREEAIDTTVVIGGREREVRVDMRANFARLLETARTFSQIDLGVTVPRAYDTFRERISVVIHN</sequence>
<evidence type="ECO:0000313" key="3">
    <source>
        <dbReference type="Proteomes" id="UP000736335"/>
    </source>
</evidence>
<dbReference type="EMBL" id="WIUZ02000027">
    <property type="protein sequence ID" value="KAF9777784.1"/>
    <property type="molecule type" value="Genomic_DNA"/>
</dbReference>
<reference evidence="2" key="2">
    <citation type="submission" date="2020-11" db="EMBL/GenBank/DDBJ databases">
        <authorList>
            <consortium name="DOE Joint Genome Institute"/>
            <person name="Kuo A."/>
            <person name="Miyauchi S."/>
            <person name="Kiss E."/>
            <person name="Drula E."/>
            <person name="Kohler A."/>
            <person name="Sanchez-Garcia M."/>
            <person name="Andreopoulos B."/>
            <person name="Barry K.W."/>
            <person name="Bonito G."/>
            <person name="Buee M."/>
            <person name="Carver A."/>
            <person name="Chen C."/>
            <person name="Cichocki N."/>
            <person name="Clum A."/>
            <person name="Culley D."/>
            <person name="Crous P.W."/>
            <person name="Fauchery L."/>
            <person name="Girlanda M."/>
            <person name="Hayes R."/>
            <person name="Keri Z."/>
            <person name="Labutti K."/>
            <person name="Lipzen A."/>
            <person name="Lombard V."/>
            <person name="Magnuson J."/>
            <person name="Maillard F."/>
            <person name="Morin E."/>
            <person name="Murat C."/>
            <person name="Nolan M."/>
            <person name="Ohm R."/>
            <person name="Pangilinan J."/>
            <person name="Pereira M."/>
            <person name="Perotto S."/>
            <person name="Peter M."/>
            <person name="Riley R."/>
            <person name="Sitrit Y."/>
            <person name="Stielow B."/>
            <person name="Szollosi G."/>
            <person name="Zifcakova L."/>
            <person name="Stursova M."/>
            <person name="Spatafora J.W."/>
            <person name="Tedersoo L."/>
            <person name="Vaario L.-M."/>
            <person name="Yamada A."/>
            <person name="Yan M."/>
            <person name="Wang P."/>
            <person name="Xu J."/>
            <person name="Bruns T."/>
            <person name="Baldrian P."/>
            <person name="Vilgalys R."/>
            <person name="Henrissat B."/>
            <person name="Grigoriev I.V."/>
            <person name="Hibbett D."/>
            <person name="Nagy L.G."/>
            <person name="Martin F.M."/>
        </authorList>
    </citation>
    <scope>NUCLEOTIDE SEQUENCE</scope>
    <source>
        <strain evidence="2">UH-Tt-Lm1</strain>
    </source>
</reference>
<gene>
    <name evidence="2" type="ORF">BJ322DRAFT_519836</name>
</gene>
<proteinExistence type="predicted"/>
<dbReference type="AlphaFoldDB" id="A0A9P6H553"/>
<evidence type="ECO:0000313" key="2">
    <source>
        <dbReference type="EMBL" id="KAF9777784.1"/>
    </source>
</evidence>
<comment type="caution">
    <text evidence="2">The sequence shown here is derived from an EMBL/GenBank/DDBJ whole genome shotgun (WGS) entry which is preliminary data.</text>
</comment>
<evidence type="ECO:0000256" key="1">
    <source>
        <dbReference type="SAM" id="MobiDB-lite"/>
    </source>
</evidence>
<dbReference type="OrthoDB" id="26387at2759"/>
<protein>
    <submittedName>
        <fullName evidence="2">Uncharacterized protein</fullName>
    </submittedName>
</protein>
<keyword evidence="3" id="KW-1185">Reference proteome</keyword>
<name>A0A9P6H553_9AGAM</name>